<gene>
    <name evidence="2" type="ORF">BUZ01_00750</name>
</gene>
<dbReference type="AlphaFoldDB" id="A0A2T4SZG5"/>
<reference evidence="2 3" key="1">
    <citation type="journal article" date="2016" name="Front. Microbiol.">
        <title>Comprehensive Phylogenetic Analysis of Bovine Non-aureus Staphylococci Species Based on Whole-Genome Sequencing.</title>
        <authorList>
            <person name="Naushad S."/>
            <person name="Barkema H.W."/>
            <person name="Luby C."/>
            <person name="Condas L.A."/>
            <person name="Nobrega D.B."/>
            <person name="Carson D.A."/>
            <person name="De Buck J."/>
        </authorList>
    </citation>
    <scope>NUCLEOTIDE SEQUENCE [LARGE SCALE GENOMIC DNA]</scope>
    <source>
        <strain evidence="2 3">SNUC 1388</strain>
    </source>
</reference>
<feature type="domain" description="Peptidase C51" evidence="1">
    <location>
        <begin position="27"/>
        <end position="150"/>
    </location>
</feature>
<dbReference type="Proteomes" id="UP000283576">
    <property type="component" value="Unassembled WGS sequence"/>
</dbReference>
<dbReference type="InterPro" id="IPR007921">
    <property type="entry name" value="CHAP_dom"/>
</dbReference>
<dbReference type="RefSeq" id="WP_107589458.1">
    <property type="nucleotide sequence ID" value="NZ_JAIBNU010000001.1"/>
</dbReference>
<dbReference type="Gene3D" id="3.90.1720.10">
    <property type="entry name" value="endopeptidase domain like (from Nostoc punctiforme)"/>
    <property type="match status" value="1"/>
</dbReference>
<protein>
    <submittedName>
        <fullName evidence="2">CHAP domain-containing protein</fullName>
    </submittedName>
</protein>
<proteinExistence type="predicted"/>
<accession>A0A2T4SZG5</accession>
<dbReference type="Pfam" id="PF05257">
    <property type="entry name" value="CHAP"/>
    <property type="match status" value="1"/>
</dbReference>
<dbReference type="PROSITE" id="PS50911">
    <property type="entry name" value="CHAP"/>
    <property type="match status" value="1"/>
</dbReference>
<organism evidence="2 3">
    <name type="scientific">Staphylococcus gallinarum</name>
    <dbReference type="NCBI Taxonomy" id="1293"/>
    <lineage>
        <taxon>Bacteria</taxon>
        <taxon>Bacillati</taxon>
        <taxon>Bacillota</taxon>
        <taxon>Bacilli</taxon>
        <taxon>Bacillales</taxon>
        <taxon>Staphylococcaceae</taxon>
        <taxon>Staphylococcus</taxon>
    </lineage>
</organism>
<sequence length="157" mass="18065">MKKRITTLVTLGLIITGIATYDGIDNRDMTEPENTLWSTNPMKHNNYVKGQCTNYVFDRVRDAGNKIGRSWGDAKYWKVKAQQDGYTVNHHPKVGSILQSTKGKYGHVAYIERVFDDGTIKVKEMNFYHPFEITTRDISPQALKKYDIIHPKENKAK</sequence>
<evidence type="ECO:0000313" key="3">
    <source>
        <dbReference type="Proteomes" id="UP000283576"/>
    </source>
</evidence>
<dbReference type="EMBL" id="QXRZ01000001">
    <property type="protein sequence ID" value="RIL44533.1"/>
    <property type="molecule type" value="Genomic_DNA"/>
</dbReference>
<dbReference type="SUPFAM" id="SSF54001">
    <property type="entry name" value="Cysteine proteinases"/>
    <property type="match status" value="1"/>
</dbReference>
<comment type="caution">
    <text evidence="2">The sequence shown here is derived from an EMBL/GenBank/DDBJ whole genome shotgun (WGS) entry which is preliminary data.</text>
</comment>
<name>A0A2T4SZG5_STAGA</name>
<evidence type="ECO:0000313" key="2">
    <source>
        <dbReference type="EMBL" id="RIL44533.1"/>
    </source>
</evidence>
<evidence type="ECO:0000259" key="1">
    <source>
        <dbReference type="PROSITE" id="PS50911"/>
    </source>
</evidence>
<dbReference type="InterPro" id="IPR038765">
    <property type="entry name" value="Papain-like_cys_pep_sf"/>
</dbReference>